<dbReference type="Gene3D" id="2.120.10.30">
    <property type="entry name" value="TolB, C-terminal domain"/>
    <property type="match status" value="1"/>
</dbReference>
<name>A0ABY6NR90_9FLAO</name>
<dbReference type="PANTHER" id="PTHR24273">
    <property type="entry name" value="FI04643P-RELATED"/>
    <property type="match status" value="1"/>
</dbReference>
<dbReference type="SUPFAM" id="SSF101898">
    <property type="entry name" value="NHL repeat"/>
    <property type="match status" value="1"/>
</dbReference>
<dbReference type="InterPro" id="IPR013783">
    <property type="entry name" value="Ig-like_fold"/>
</dbReference>
<dbReference type="InterPro" id="IPR011042">
    <property type="entry name" value="6-blade_b-propeller_TolB-like"/>
</dbReference>
<dbReference type="Gene3D" id="2.60.40.10">
    <property type="entry name" value="Immunoglobulins"/>
    <property type="match status" value="1"/>
</dbReference>
<accession>A0ABY6NR90</accession>
<sequence length="1324" mass="143144">MGLEFDSNDNLYVADYYNGTDPAVTEPSRVKIYYTNGDFYEFFGRSPSNKFNSPYRLFIDENFQLIVADLGSVNGRVQIFDVQTPKTPVFLPEGDVINNSVDSPGSITVDNNGFIYIGDFGPNVNITEILNLEGGSVQEIAATFSDVSNGIQYEEFSIKVFDSSLNFRTRIISEIDLPVDLSLKQCGSLLVNNATLSGSLPFDFKFDLEYYNRLPDTFTADLTIAAECTPATVSVEAGIGIDLECQPIPAQVSNTLSMIWDQTVPEIDCTPAEVVLPRNGQGKYILPDYSNRVSDNCDPNIAVTQIPLPGEITQGGPVTISAEDAAGNTSSCSFTVKLEAGPAPTFSCPDLNEIPELELDANCTYQETDFGYLLSNFQNFTSDEFLVQTVTRQENVLEVKIKVYDGENGNYVDECNFDVSLVDNTAPSISCPSQNIVETVPFGETGKKIDYTVTYGDNCSGATIKQTSGLASGEVFPVGLTITNTFVVTDASGLTATCSFTVTVSESNDLEDPKIICPTDIEVLADPEECGAVVEYDWPTAIDNAGEPIISIINGAPVSGSIFPVGPTEIVFEARDAAGNIDTCTLTITVIDEEAPVFTTCPSGTERTITAVNGQFIVPDLLGEVKAEDNCTSDAAITYSQEPGAGEEIFSNTTLKIYAFDENGKESAPCEIQLIVDNDEDELEIICPANSTPSFGDNCAFELPDYTRSATVNSATALVTQNPPAGSLIYGRTEITLTATEGGETAGCTFVIDPVDDVKPVITCRNDLEIHLNKDGFGIIPPEILLSTLEDNCGIDNVSLSISRFETSDAGENDILVTVVDINGNVETCEATVNVLPYDPLKDVGCVDSVELPLGPGGYAELSLHYTGEEEDIQLELSKKDFTCDDIGLPQTITATYFGEYTGSCEVEVNVVDNLAPLVNCISEIDLILDENGQGQLSVEDIDLNSTDNCKIEDMFLSKGNFTTEDVGTQTVRFTVTDASGNSDFCEVNVNVRPFMGTNGELNCVEEITLQLNNDGNAILKAEDLFDGDPAGLEFYGETTYTCEDLGENYITFSKKGDPAQNCEIKVVVEDNIAPVAGCVADFVLMLGENGTASLSPQDLEAGSTDNCEIASMSLDRTSFTTADIGTQQLVLTVTDSSGNSGSCETSIEVQAYKENPSGVECKDLFVLPLDTNGTAELQPQDLFTGNMSGTYDVSQSLFTCQNLGENEVTFTYSTANGKGTCTVKVMVEDPQNVCENPPAPESDYLIMYPNPGDGLVSFELSPGLKIERIEVFDFRGRFLREQQYDNSQPIPEYQLDLSAYQAGVYPLMIYTNGREYLKRAIIR</sequence>
<dbReference type="InterPro" id="IPR003410">
    <property type="entry name" value="HYR_dom"/>
</dbReference>
<evidence type="ECO:0000313" key="5">
    <source>
        <dbReference type="Proteomes" id="UP001163981"/>
    </source>
</evidence>
<feature type="domain" description="HYR" evidence="3">
    <location>
        <begin position="422"/>
        <end position="506"/>
    </location>
</feature>
<dbReference type="PANTHER" id="PTHR24273:SF32">
    <property type="entry name" value="HYALIN"/>
    <property type="match status" value="1"/>
</dbReference>
<reference evidence="4" key="1">
    <citation type="submission" date="2021-02" db="EMBL/GenBank/DDBJ databases">
        <title>Salinimicrobium sp. nov. isolated from seawater in Tongyeong, Republic of Korea.</title>
        <authorList>
            <person name="Lee S.-J."/>
        </authorList>
    </citation>
    <scope>NUCLEOTIDE SEQUENCE</scope>
    <source>
        <strain evidence="4">HN-2-9-2</strain>
    </source>
</reference>
<keyword evidence="1" id="KW-0732">Signal</keyword>
<protein>
    <submittedName>
        <fullName evidence="4">HYR domain-containing protein</fullName>
    </submittedName>
</protein>
<feature type="domain" description="HYR" evidence="3">
    <location>
        <begin position="508"/>
        <end position="592"/>
    </location>
</feature>
<evidence type="ECO:0000259" key="3">
    <source>
        <dbReference type="PROSITE" id="PS50825"/>
    </source>
</evidence>
<feature type="domain" description="HYR" evidence="3">
    <location>
        <begin position="912"/>
        <end position="994"/>
    </location>
</feature>
<dbReference type="InterPro" id="IPR026444">
    <property type="entry name" value="Secre_tail"/>
</dbReference>
<evidence type="ECO:0000313" key="4">
    <source>
        <dbReference type="EMBL" id="UZH55299.1"/>
    </source>
</evidence>
<organism evidence="4 5">
    <name type="scientific">Salinimicrobium tongyeongense</name>
    <dbReference type="NCBI Taxonomy" id="2809707"/>
    <lineage>
        <taxon>Bacteria</taxon>
        <taxon>Pseudomonadati</taxon>
        <taxon>Bacteroidota</taxon>
        <taxon>Flavobacteriia</taxon>
        <taxon>Flavobacteriales</taxon>
        <taxon>Flavobacteriaceae</taxon>
        <taxon>Salinimicrobium</taxon>
    </lineage>
</organism>
<evidence type="ECO:0000256" key="2">
    <source>
        <dbReference type="ARBA" id="ARBA00022737"/>
    </source>
</evidence>
<gene>
    <name evidence="4" type="ORF">JRG66_15345</name>
</gene>
<keyword evidence="5" id="KW-1185">Reference proteome</keyword>
<evidence type="ECO:0000256" key="1">
    <source>
        <dbReference type="ARBA" id="ARBA00022729"/>
    </source>
</evidence>
<keyword evidence="2" id="KW-0677">Repeat</keyword>
<dbReference type="Pfam" id="PF18962">
    <property type="entry name" value="Por_Secre_tail"/>
    <property type="match status" value="1"/>
</dbReference>
<proteinExistence type="predicted"/>
<dbReference type="PROSITE" id="PS50825">
    <property type="entry name" value="HYR"/>
    <property type="match status" value="3"/>
</dbReference>
<dbReference type="Pfam" id="PF02494">
    <property type="entry name" value="HYR"/>
    <property type="match status" value="2"/>
</dbReference>
<dbReference type="EMBL" id="CP069620">
    <property type="protein sequence ID" value="UZH55299.1"/>
    <property type="molecule type" value="Genomic_DNA"/>
</dbReference>
<dbReference type="NCBIfam" id="TIGR04183">
    <property type="entry name" value="Por_Secre_tail"/>
    <property type="match status" value="1"/>
</dbReference>
<dbReference type="Proteomes" id="UP001163981">
    <property type="component" value="Chromosome"/>
</dbReference>
<dbReference type="RefSeq" id="WP_265163651.1">
    <property type="nucleotide sequence ID" value="NZ_CP069620.1"/>
</dbReference>